<gene>
    <name evidence="1" type="ORF">NCTC11544_00173</name>
</gene>
<proteinExistence type="predicted"/>
<accession>A0A379YCS4</accession>
<dbReference type="EMBL" id="UGYN01000002">
    <property type="protein sequence ID" value="SUI43330.1"/>
    <property type="molecule type" value="Genomic_DNA"/>
</dbReference>
<dbReference type="Proteomes" id="UP000255529">
    <property type="component" value="Unassembled WGS sequence"/>
</dbReference>
<sequence>MLKPDSLRAALNGSVKYVKQNPDCLHIFIDKGVIYSTLAPSLSFEYQYTLNLIVTSYADDANLLIVPILHWLRTHQPDIMANPDKRGDGFTFEADFLNNAARDISIDLKLTERVIVSEDNGKLNVRHVDEPAPPPSDLSSYEIWMEGRKVAAWAA</sequence>
<evidence type="ECO:0000313" key="1">
    <source>
        <dbReference type="EMBL" id="SUI43330.1"/>
    </source>
</evidence>
<dbReference type="InterPro" id="IPR009678">
    <property type="entry name" value="Phage_tail_completion_R"/>
</dbReference>
<protein>
    <submittedName>
        <fullName evidence="1">P2 phage tail completion protein R (GpR)</fullName>
    </submittedName>
</protein>
<evidence type="ECO:0000313" key="2">
    <source>
        <dbReference type="Proteomes" id="UP000255529"/>
    </source>
</evidence>
<dbReference type="RefSeq" id="WP_115182701.1">
    <property type="nucleotide sequence ID" value="NZ_CAMKUF010000001.1"/>
</dbReference>
<name>A0A379YCS4_9GAMM</name>
<dbReference type="AlphaFoldDB" id="A0A379YCS4"/>
<organism evidence="1 2">
    <name type="scientific">Serratia quinivorans</name>
    <dbReference type="NCBI Taxonomy" id="137545"/>
    <lineage>
        <taxon>Bacteria</taxon>
        <taxon>Pseudomonadati</taxon>
        <taxon>Pseudomonadota</taxon>
        <taxon>Gammaproteobacteria</taxon>
        <taxon>Enterobacterales</taxon>
        <taxon>Yersiniaceae</taxon>
        <taxon>Serratia</taxon>
    </lineage>
</organism>
<dbReference type="Pfam" id="PF06891">
    <property type="entry name" value="P2_Phage_GpR"/>
    <property type="match status" value="1"/>
</dbReference>
<reference evidence="1 2" key="1">
    <citation type="submission" date="2018-06" db="EMBL/GenBank/DDBJ databases">
        <authorList>
            <consortium name="Pathogen Informatics"/>
            <person name="Doyle S."/>
        </authorList>
    </citation>
    <scope>NUCLEOTIDE SEQUENCE [LARGE SCALE GENOMIC DNA]</scope>
    <source>
        <strain evidence="1 2">NCTC11544</strain>
    </source>
</reference>